<gene>
    <name evidence="1" type="ORF">LZ518_05975</name>
</gene>
<dbReference type="EMBL" id="JAMGBB010000001">
    <property type="protein sequence ID" value="MCL6740679.1"/>
    <property type="molecule type" value="Genomic_DNA"/>
</dbReference>
<dbReference type="InterPro" id="IPR034660">
    <property type="entry name" value="DinB/YfiT-like"/>
</dbReference>
<dbReference type="RefSeq" id="WP_249915100.1">
    <property type="nucleotide sequence ID" value="NZ_JAMGBB010000001.1"/>
</dbReference>
<accession>A0ABT0S8G3</accession>
<protein>
    <submittedName>
        <fullName evidence="1">DUF1993 domain-containing protein</fullName>
    </submittedName>
</protein>
<dbReference type="Gene3D" id="1.20.120.450">
    <property type="entry name" value="dinb family like domain"/>
    <property type="match status" value="1"/>
</dbReference>
<dbReference type="InterPro" id="IPR018531">
    <property type="entry name" value="DUF1993"/>
</dbReference>
<comment type="caution">
    <text evidence="1">The sequence shown here is derived from an EMBL/GenBank/DDBJ whole genome shotgun (WGS) entry which is preliminary data.</text>
</comment>
<dbReference type="Proteomes" id="UP001165383">
    <property type="component" value="Unassembled WGS sequence"/>
</dbReference>
<keyword evidence="2" id="KW-1185">Reference proteome</keyword>
<dbReference type="PANTHER" id="PTHR36922">
    <property type="entry name" value="BLL2446 PROTEIN"/>
    <property type="match status" value="1"/>
</dbReference>
<evidence type="ECO:0000313" key="2">
    <source>
        <dbReference type="Proteomes" id="UP001165383"/>
    </source>
</evidence>
<reference evidence="1" key="1">
    <citation type="submission" date="2022-05" db="EMBL/GenBank/DDBJ databases">
        <authorList>
            <person name="Jo J.-H."/>
            <person name="Im W.-T."/>
        </authorList>
    </citation>
    <scope>NUCLEOTIDE SEQUENCE</scope>
    <source>
        <strain evidence="1">RB56-2</strain>
    </source>
</reference>
<proteinExistence type="predicted"/>
<sequence>MSFGIYDASVPVFVNSLTNMRGWLNKAAEENNEVALMDARLAPDMRPFPAQYQMASDSAKNALARLTGTEGPSMPDTEKSFSELMERCDRTIEYLRSFDARSLDGSEDREVVIKFPNGMGYRFLGGQYLAGFALPNFFFHVTTAYAILRSAGVSLGKPDFLQHLGPPTQEG</sequence>
<name>A0ABT0S8G3_9SPHN</name>
<dbReference type="Pfam" id="PF09351">
    <property type="entry name" value="DUF1993"/>
    <property type="match status" value="1"/>
</dbReference>
<organism evidence="1 2">
    <name type="scientific">Sphingomonas brevis</name>
    <dbReference type="NCBI Taxonomy" id="2908206"/>
    <lineage>
        <taxon>Bacteria</taxon>
        <taxon>Pseudomonadati</taxon>
        <taxon>Pseudomonadota</taxon>
        <taxon>Alphaproteobacteria</taxon>
        <taxon>Sphingomonadales</taxon>
        <taxon>Sphingomonadaceae</taxon>
        <taxon>Sphingomonas</taxon>
    </lineage>
</organism>
<dbReference type="SUPFAM" id="SSF109854">
    <property type="entry name" value="DinB/YfiT-like putative metalloenzymes"/>
    <property type="match status" value="1"/>
</dbReference>
<evidence type="ECO:0000313" key="1">
    <source>
        <dbReference type="EMBL" id="MCL6740679.1"/>
    </source>
</evidence>
<dbReference type="PANTHER" id="PTHR36922:SF1">
    <property type="entry name" value="DUF1993 DOMAIN-CONTAINING PROTEIN"/>
    <property type="match status" value="1"/>
</dbReference>